<protein>
    <submittedName>
        <fullName evidence="1">Uncharacterized protein</fullName>
    </submittedName>
</protein>
<organism evidence="1 2">
    <name type="scientific">Neohortaea acidophila</name>
    <dbReference type="NCBI Taxonomy" id="245834"/>
    <lineage>
        <taxon>Eukaryota</taxon>
        <taxon>Fungi</taxon>
        <taxon>Dikarya</taxon>
        <taxon>Ascomycota</taxon>
        <taxon>Pezizomycotina</taxon>
        <taxon>Dothideomycetes</taxon>
        <taxon>Dothideomycetidae</taxon>
        <taxon>Mycosphaerellales</taxon>
        <taxon>Teratosphaeriaceae</taxon>
        <taxon>Neohortaea</taxon>
    </lineage>
</organism>
<dbReference type="AlphaFoldDB" id="A0A6A6PGI1"/>
<dbReference type="EMBL" id="MU001643">
    <property type="protein sequence ID" value="KAF2478841.1"/>
    <property type="molecule type" value="Genomic_DNA"/>
</dbReference>
<dbReference type="RefSeq" id="XP_033585411.1">
    <property type="nucleotide sequence ID" value="XM_033735784.1"/>
</dbReference>
<dbReference type="OrthoDB" id="3820579at2759"/>
<proteinExistence type="predicted"/>
<evidence type="ECO:0000313" key="1">
    <source>
        <dbReference type="EMBL" id="KAF2478841.1"/>
    </source>
</evidence>
<dbReference type="Proteomes" id="UP000799767">
    <property type="component" value="Unassembled WGS sequence"/>
</dbReference>
<sequence>MAATDIPALRIQILGMSSPLPPLICTSANYAPANAKTLIHPKPAPTANPLTTTTVPSLDCQATLQATSAATAQNTPTTTHHPELEMVVVGHAGQYRALIMLGATPAIESEPCPTPESAVRKLFLATAELLTNYIPAMGGHQRNIHGGGVYDEDLISGKLVEVVKKG</sequence>
<accession>A0A6A6PGI1</accession>
<name>A0A6A6PGI1_9PEZI</name>
<reference evidence="1" key="1">
    <citation type="journal article" date="2020" name="Stud. Mycol.">
        <title>101 Dothideomycetes genomes: a test case for predicting lifestyles and emergence of pathogens.</title>
        <authorList>
            <person name="Haridas S."/>
            <person name="Albert R."/>
            <person name="Binder M."/>
            <person name="Bloem J."/>
            <person name="Labutti K."/>
            <person name="Salamov A."/>
            <person name="Andreopoulos B."/>
            <person name="Baker S."/>
            <person name="Barry K."/>
            <person name="Bills G."/>
            <person name="Bluhm B."/>
            <person name="Cannon C."/>
            <person name="Castanera R."/>
            <person name="Culley D."/>
            <person name="Daum C."/>
            <person name="Ezra D."/>
            <person name="Gonzalez J."/>
            <person name="Henrissat B."/>
            <person name="Kuo A."/>
            <person name="Liang C."/>
            <person name="Lipzen A."/>
            <person name="Lutzoni F."/>
            <person name="Magnuson J."/>
            <person name="Mondo S."/>
            <person name="Nolan M."/>
            <person name="Ohm R."/>
            <person name="Pangilinan J."/>
            <person name="Park H.-J."/>
            <person name="Ramirez L."/>
            <person name="Alfaro M."/>
            <person name="Sun H."/>
            <person name="Tritt A."/>
            <person name="Yoshinaga Y."/>
            <person name="Zwiers L.-H."/>
            <person name="Turgeon B."/>
            <person name="Goodwin S."/>
            <person name="Spatafora J."/>
            <person name="Crous P."/>
            <person name="Grigoriev I."/>
        </authorList>
    </citation>
    <scope>NUCLEOTIDE SEQUENCE</scope>
    <source>
        <strain evidence="1">CBS 113389</strain>
    </source>
</reference>
<gene>
    <name evidence="1" type="ORF">BDY17DRAFT_314083</name>
</gene>
<dbReference type="GeneID" id="54476786"/>
<evidence type="ECO:0000313" key="2">
    <source>
        <dbReference type="Proteomes" id="UP000799767"/>
    </source>
</evidence>
<keyword evidence="2" id="KW-1185">Reference proteome</keyword>